<evidence type="ECO:0000313" key="1">
    <source>
        <dbReference type="EMBL" id="KAF9504991.1"/>
    </source>
</evidence>
<protein>
    <submittedName>
        <fullName evidence="1">Uncharacterized protein</fullName>
    </submittedName>
</protein>
<organism evidence="1 2">
    <name type="scientific">Hydnum rufescens UP504</name>
    <dbReference type="NCBI Taxonomy" id="1448309"/>
    <lineage>
        <taxon>Eukaryota</taxon>
        <taxon>Fungi</taxon>
        <taxon>Dikarya</taxon>
        <taxon>Basidiomycota</taxon>
        <taxon>Agaricomycotina</taxon>
        <taxon>Agaricomycetes</taxon>
        <taxon>Cantharellales</taxon>
        <taxon>Hydnaceae</taxon>
        <taxon>Hydnum</taxon>
    </lineage>
</organism>
<proteinExistence type="predicted"/>
<name>A0A9P6AHF7_9AGAM</name>
<sequence>MNSFHCPNMHLQGEQGDYMKEVVTPAWYAFKTKHETIGDLDEQLCRLRAEMVMVEIDDLKQASEGAGLSCLMAAEQDGMVARVSRLIE</sequence>
<dbReference type="Proteomes" id="UP000886523">
    <property type="component" value="Unassembled WGS sequence"/>
</dbReference>
<keyword evidence="2" id="KW-1185">Reference proteome</keyword>
<gene>
    <name evidence="1" type="ORF">BS47DRAFT_597323</name>
</gene>
<dbReference type="EMBL" id="MU129180">
    <property type="protein sequence ID" value="KAF9504991.1"/>
    <property type="molecule type" value="Genomic_DNA"/>
</dbReference>
<evidence type="ECO:0000313" key="2">
    <source>
        <dbReference type="Proteomes" id="UP000886523"/>
    </source>
</evidence>
<comment type="caution">
    <text evidence="1">The sequence shown here is derived from an EMBL/GenBank/DDBJ whole genome shotgun (WGS) entry which is preliminary data.</text>
</comment>
<dbReference type="AlphaFoldDB" id="A0A9P6AHF7"/>
<accession>A0A9P6AHF7</accession>
<reference evidence="1" key="1">
    <citation type="journal article" date="2020" name="Nat. Commun.">
        <title>Large-scale genome sequencing of mycorrhizal fungi provides insights into the early evolution of symbiotic traits.</title>
        <authorList>
            <person name="Miyauchi S."/>
            <person name="Kiss E."/>
            <person name="Kuo A."/>
            <person name="Drula E."/>
            <person name="Kohler A."/>
            <person name="Sanchez-Garcia M."/>
            <person name="Morin E."/>
            <person name="Andreopoulos B."/>
            <person name="Barry K.W."/>
            <person name="Bonito G."/>
            <person name="Buee M."/>
            <person name="Carver A."/>
            <person name="Chen C."/>
            <person name="Cichocki N."/>
            <person name="Clum A."/>
            <person name="Culley D."/>
            <person name="Crous P.W."/>
            <person name="Fauchery L."/>
            <person name="Girlanda M."/>
            <person name="Hayes R.D."/>
            <person name="Keri Z."/>
            <person name="LaButti K."/>
            <person name="Lipzen A."/>
            <person name="Lombard V."/>
            <person name="Magnuson J."/>
            <person name="Maillard F."/>
            <person name="Murat C."/>
            <person name="Nolan M."/>
            <person name="Ohm R.A."/>
            <person name="Pangilinan J."/>
            <person name="Pereira M.F."/>
            <person name="Perotto S."/>
            <person name="Peter M."/>
            <person name="Pfister S."/>
            <person name="Riley R."/>
            <person name="Sitrit Y."/>
            <person name="Stielow J.B."/>
            <person name="Szollosi G."/>
            <person name="Zifcakova L."/>
            <person name="Stursova M."/>
            <person name="Spatafora J.W."/>
            <person name="Tedersoo L."/>
            <person name="Vaario L.M."/>
            <person name="Yamada A."/>
            <person name="Yan M."/>
            <person name="Wang P."/>
            <person name="Xu J."/>
            <person name="Bruns T."/>
            <person name="Baldrian P."/>
            <person name="Vilgalys R."/>
            <person name="Dunand C."/>
            <person name="Henrissat B."/>
            <person name="Grigoriev I.V."/>
            <person name="Hibbett D."/>
            <person name="Nagy L.G."/>
            <person name="Martin F.M."/>
        </authorList>
    </citation>
    <scope>NUCLEOTIDE SEQUENCE</scope>
    <source>
        <strain evidence="1">UP504</strain>
    </source>
</reference>